<dbReference type="SUPFAM" id="SSF53649">
    <property type="entry name" value="Alkaline phosphatase-like"/>
    <property type="match status" value="1"/>
</dbReference>
<gene>
    <name evidence="3" type="ORF">RED65_04845</name>
</gene>
<evidence type="ECO:0000313" key="3">
    <source>
        <dbReference type="EMBL" id="EAT11506.1"/>
    </source>
</evidence>
<proteinExistence type="inferred from homology"/>
<evidence type="ECO:0000259" key="2">
    <source>
        <dbReference type="Pfam" id="PF00884"/>
    </source>
</evidence>
<dbReference type="Pfam" id="PF00884">
    <property type="entry name" value="Sulfatase"/>
    <property type="match status" value="1"/>
</dbReference>
<keyword evidence="4" id="KW-1185">Reference proteome</keyword>
<evidence type="ECO:0000313" key="4">
    <source>
        <dbReference type="Proteomes" id="UP000004263"/>
    </source>
</evidence>
<feature type="domain" description="Sulfatase N-terminal" evidence="2">
    <location>
        <begin position="23"/>
        <end position="332"/>
    </location>
</feature>
<reference evidence="3 4" key="1">
    <citation type="submission" date="2006-03" db="EMBL/GenBank/DDBJ databases">
        <authorList>
            <person name="Pinhassi J."/>
            <person name="Pedros-Alio C."/>
            <person name="Ferriera S."/>
            <person name="Johnson J."/>
            <person name="Kravitz S."/>
            <person name="Halpern A."/>
            <person name="Remington K."/>
            <person name="Beeson K."/>
            <person name="Tran B."/>
            <person name="Rogers Y.-H."/>
            <person name="Friedman R."/>
            <person name="Venter J.C."/>
        </authorList>
    </citation>
    <scope>NUCLEOTIDE SEQUENCE [LARGE SCALE GENOMIC DNA]</scope>
    <source>
        <strain evidence="3 4">RED65</strain>
    </source>
</reference>
<sequence>MVAALAIFSFISNPVTSDYNKKNVLIIGIDSLRPELIHEYMPFLSKQLSDAMVFDNAYTPFARTYPAWMSIITGRHPANNGARFNLQPEDMLAKDNLYLPKVLQEHGYTTIYAADERRFSNLGSTQGFQHVIGPRTGVSDFVLGDYADFPTTNLLLLTPVGKWLLPELYGNRAADHLYRPEHFSNLLTNELDHVIHDDPILLATHFCLPHWPYTFVNSHPVETYEQQPLYPSNLQAVDNQIQDLMLYLEERGILKNSILVFLSDHGESWGHFETTFKDKHGIPYESSDYGHGMNILSPASHQILLAFKGIAIDPQQMIRPTSLTDVAPSLLSGLNLSSSYDSQKMDGRDLTAPANQSSELAFESGVILSAANTDSPDPRAVAREGAHRFKVDGNGYLRLKHTMIPSMIQNKQVGLRVDNKGLFLVHHNQKPQLMHIDYANNHYQWINPRETHHVEETLTTRFCALYHNTAAVGMPQLCQ</sequence>
<evidence type="ECO:0000256" key="1">
    <source>
        <dbReference type="ARBA" id="ARBA00008779"/>
    </source>
</evidence>
<dbReference type="Proteomes" id="UP000004263">
    <property type="component" value="Unassembled WGS sequence"/>
</dbReference>
<dbReference type="PANTHER" id="PTHR42693:SF33">
    <property type="entry name" value="ARYLSULFATASE"/>
    <property type="match status" value="1"/>
</dbReference>
<dbReference type="HOGENOM" id="CLU_495998_0_0_6"/>
<accession>Q1MZQ1</accession>
<dbReference type="InterPro" id="IPR000917">
    <property type="entry name" value="Sulfatase_N"/>
</dbReference>
<dbReference type="STRING" id="207949.RED65_04845"/>
<dbReference type="GO" id="GO:0004065">
    <property type="term" value="F:arylsulfatase activity"/>
    <property type="evidence" value="ECO:0007669"/>
    <property type="project" value="TreeGrafter"/>
</dbReference>
<dbReference type="AlphaFoldDB" id="Q1MZQ1"/>
<protein>
    <recommendedName>
        <fullName evidence="2">Sulfatase N-terminal domain-containing protein</fullName>
    </recommendedName>
</protein>
<organism evidence="3 4">
    <name type="scientific">Bermanella marisrubri</name>
    <dbReference type="NCBI Taxonomy" id="207949"/>
    <lineage>
        <taxon>Bacteria</taxon>
        <taxon>Pseudomonadati</taxon>
        <taxon>Pseudomonadota</taxon>
        <taxon>Gammaproteobacteria</taxon>
        <taxon>Oceanospirillales</taxon>
        <taxon>Oceanospirillaceae</taxon>
        <taxon>Bermanella</taxon>
    </lineage>
</organism>
<dbReference type="InterPro" id="IPR050738">
    <property type="entry name" value="Sulfatase"/>
</dbReference>
<comment type="similarity">
    <text evidence="1">Belongs to the sulfatase family.</text>
</comment>
<name>Q1MZQ1_9GAMM</name>
<dbReference type="Gene3D" id="3.40.720.10">
    <property type="entry name" value="Alkaline Phosphatase, subunit A"/>
    <property type="match status" value="1"/>
</dbReference>
<dbReference type="PANTHER" id="PTHR42693">
    <property type="entry name" value="ARYLSULFATASE FAMILY MEMBER"/>
    <property type="match status" value="1"/>
</dbReference>
<dbReference type="EMBL" id="AAQH01000017">
    <property type="protein sequence ID" value="EAT11506.1"/>
    <property type="molecule type" value="Genomic_DNA"/>
</dbReference>
<dbReference type="InterPro" id="IPR017850">
    <property type="entry name" value="Alkaline_phosphatase_core_sf"/>
</dbReference>
<comment type="caution">
    <text evidence="3">The sequence shown here is derived from an EMBL/GenBank/DDBJ whole genome shotgun (WGS) entry which is preliminary data.</text>
</comment>